<feature type="region of interest" description="Disordered" evidence="5">
    <location>
        <begin position="1384"/>
        <end position="1415"/>
    </location>
</feature>
<dbReference type="GO" id="GO:0005886">
    <property type="term" value="C:plasma membrane"/>
    <property type="evidence" value="ECO:0007669"/>
    <property type="project" value="TreeGrafter"/>
</dbReference>
<sequence length="2300" mass="252379">MEHLDLAGYLNTPVNWNLGAFEQQDAIYLSSSRQMLEPIMEETSEDEEHAQNSWNGYEQRGFWSSAESETGSVIRVEVNKDIDAMSERDFACPPKRARRSQDELQQQLQQQMEDAVQLRRPPPPRYDAESHNSLERFLALEMCTRDSYGSQRNSTGSRRGGNFEDFYSDNDSYHSLSRSSSLVQFESLERQLTLQEQHQSMQSLGNSSPSLLSCETLGSASGSGSHSNPDSRRGSSSSLLKRFESSDGRLHQTYYELNKLDLEEQQRELFGVCKAELKSDSESSSASSSSSSSDSSSGHSLLSACPGKQQDAAGRRLPLNSAENLSEDSGYCEPSTLRRAKSKSIPKNFDKLCEEEEELEHEHEQQQQPEAATHSKNSNSNDLCQTKIEQQLSEQTKTQSSSSLCSAVASINSSNESTRSPTPSPSPSSPSGSSAASAASFTWLRNSLPDIREPRGSSPKFLAQNKSSYVLAAHTATHSSGSSSSSAHSSPVLSSSTSKTKNSSVPNELQQLGRRRRRRLSAQRSCQSSDDDEEEATYSSSECLDNFDCHSLPRMRRSCSWNERKSFSNTSAGAGYLNASYQNLTLLDYSARSSNSKRSSNMAQQQHAAEDYQQLICKGNFLLDELSQIYDKNASILNDKPVEQADVLDAPPQVQHVQLTIRKPQRQKRAIAPAAQAALPTPAAAAAPAVISFSSFGKTFDQDPTNLRTSYAASLEQCNLMEQPVAVSPPTPRALPKRRFQSSTAKQRSLVSSTPNLSAYDGSAQDNLDDIYVSSAHNSMHQLPQTPTQPKPLGILLPAGSRNSFSKEVSFCPVVSKYCWQEQSSEEPVETEHSSEDEQSLDEHELLDNNDATVIYNTKENENIAARYNEEQQLRARAQEIAQAEERAQTEERAQAEESALTKQERNATIESASLPPSPQPVSLASVSLKPNCVAYSSASATAPPSVKNSSTQAQQQRPLSLHLPILSEPPTNRAHQILYASQQLLQRYDNESPQLDNMPRSQTVASINNNECSSKQQRANKSDEKHPSSKSFLSRFAHGLRFSLRRKKKQQPQSQPQAPAKPARALDKSTPLTNGQAQDFVYIPLKPPPLDDSAASEASTASLHSRAADAKTSTLQKLVTGKPPLPKLPPRQAHASSVVVGGGSAAHASDALLAAERQQYEAFVKQLTTGNQMAMSMATDSPSRASVAQKTQMFNQLGAQPTAPRSRAPHMVTVVPVAVSPMLDDDDDMSANKLGLIETNLDTHETVISGKTRSLMDITCNPLQQQHKRYLVKRLNVTSAAYDVEDDDDVDAAAVGQRISSSSQAGGVQIASVRRPHKSMEFLLDKENQKNVLQYIDLASAASLEPGHMSTSYELDAARFSQHDLGLFMESLETIARIERERHERQQQRRERKLQQQRMAELQDERCVSPTPSVEDAVDEPLMYLEAKCIPYAVSESLPIKQQSSNSSSPTYDTCDDEAYGSSAHSPRSSVTYCSCTGLESESDSAESGIYGGSSMRPRSEVLSKPKQRSTRSRIINMVLKQTTIMLQYDQPPENELQKSHEHNPAALSEHQLRVQASLQRLNIPDWFRQYNQNAARSPDGATIAANAAAAAGAYKPGNFTRKRTQDSGRWQGLNSKTTSLSSLGSQRSDRSPLLLSPSAHSHHGGQSQSQGQGQAQGAGATRWSTSHLNSTQTSPSVSQRGSFARGAPINSSFMSVASGSSSAGGPGGVLRNSYRQPYLGWRSTEKLSQRTPHERLANSLLAQRTSPTAANGGVRMLQPAAVTPEIQSSIKEVTSAIVHYVNDQQQQQQQQRSRSASPNSRKCWLESSFVGTRPLDSPQTPVIDTSSSSPPAQHQHQFHLDATSVVAQQPPLRMNGLSRVGGGGATANRQQLEVEQQLLRRRSEGDAPKQQQQQQQSQQAQTHTQSQAGAATSHKHSNQSQSQSNVCSRRISLDDANAHQEKGGNAGAAAAAGGAEQLQIRCRNTKCDASATPADAKKLYKSCHNCNHLYCSRECRRIHWEKHRKACLHSRASNLCRQLLATCKDDLDSQRHLSLLARKGSLSQGRGVVRVLFRSAEAAEGFIKHGFQCMGEASYVRWPDLMPAEMGLELYSELLKLSTEYKPESKMLIYVAICVVSEAPGMGQAPVRWERQLVSRCAKLKLCKSVLAELELAQQALQQPLAVVAVPERTEILILTFNPGLRTMPGNRELILSNILDILSRRGVLLRKHYPEIYQRLQTYTEGQTDKFNPVTLHPRDSQTGQSFVCIIMPVHTDSELIKLPSAADGGGNRVTTIDVGSPAALAQLDDDELLTRTTPAS</sequence>
<feature type="compositionally biased region" description="Polar residues" evidence="5">
    <location>
        <begin position="741"/>
        <end position="757"/>
    </location>
</feature>
<feature type="compositionally biased region" description="Low complexity" evidence="5">
    <location>
        <begin position="1892"/>
        <end position="1927"/>
    </location>
</feature>
<dbReference type="Pfam" id="PF26649">
    <property type="entry name" value="Ajm-1"/>
    <property type="match status" value="1"/>
</dbReference>
<evidence type="ECO:0000256" key="1">
    <source>
        <dbReference type="ARBA" id="ARBA00022723"/>
    </source>
</evidence>
<feature type="compositionally biased region" description="Polar residues" evidence="5">
    <location>
        <begin position="1614"/>
        <end position="1628"/>
    </location>
</feature>
<feature type="compositionally biased region" description="Polar residues" evidence="5">
    <location>
        <begin position="1664"/>
        <end position="1683"/>
    </location>
</feature>
<dbReference type="GO" id="GO:0008270">
    <property type="term" value="F:zinc ion binding"/>
    <property type="evidence" value="ECO:0007669"/>
    <property type="project" value="UniProtKB-KW"/>
</dbReference>
<keyword evidence="3" id="KW-0862">Zinc</keyword>
<feature type="compositionally biased region" description="Low complexity" evidence="5">
    <location>
        <begin position="400"/>
        <end position="421"/>
    </location>
</feature>
<accession>A0A0M4EQB3</accession>
<feature type="region of interest" description="Disordered" evidence="5">
    <location>
        <begin position="196"/>
        <end position="243"/>
    </location>
</feature>
<keyword evidence="8" id="KW-1185">Reference proteome</keyword>
<evidence type="ECO:0000313" key="7">
    <source>
        <dbReference type="EMBL" id="ALC38920.1"/>
    </source>
</evidence>
<dbReference type="PANTHER" id="PTHR21517">
    <property type="entry name" value="APICAL JUNCTION COMPONENT 1 HOMOLOG"/>
    <property type="match status" value="1"/>
</dbReference>
<feature type="compositionally biased region" description="Polar residues" evidence="5">
    <location>
        <begin position="374"/>
        <end position="399"/>
    </location>
</feature>
<feature type="region of interest" description="Disordered" evidence="5">
    <location>
        <begin position="93"/>
        <end position="129"/>
    </location>
</feature>
<feature type="compositionally biased region" description="Low complexity" evidence="5">
    <location>
        <begin position="1633"/>
        <end position="1662"/>
    </location>
</feature>
<dbReference type="GO" id="GO:0045216">
    <property type="term" value="P:cell-cell junction organization"/>
    <property type="evidence" value="ECO:0007669"/>
    <property type="project" value="InterPro"/>
</dbReference>
<feature type="region of interest" description="Disordered" evidence="5">
    <location>
        <begin position="1012"/>
        <end position="1033"/>
    </location>
</feature>
<feature type="region of interest" description="Disordered" evidence="5">
    <location>
        <begin position="1884"/>
        <end position="1930"/>
    </location>
</feature>
<evidence type="ECO:0000256" key="5">
    <source>
        <dbReference type="SAM" id="MobiDB-lite"/>
    </source>
</evidence>
<feature type="compositionally biased region" description="Low complexity" evidence="5">
    <location>
        <begin position="1052"/>
        <end position="1064"/>
    </location>
</feature>
<keyword evidence="1" id="KW-0479">Metal-binding</keyword>
<feature type="region of interest" description="Disordered" evidence="5">
    <location>
        <begin position="939"/>
        <end position="958"/>
    </location>
</feature>
<dbReference type="InterPro" id="IPR002893">
    <property type="entry name" value="Znf_MYND"/>
</dbReference>
<dbReference type="InterPro" id="IPR038825">
    <property type="entry name" value="Apical_junction"/>
</dbReference>
<dbReference type="PROSITE" id="PS50865">
    <property type="entry name" value="ZF_MYND_2"/>
    <property type="match status" value="1"/>
</dbReference>
<feature type="domain" description="MYND-type" evidence="6">
    <location>
        <begin position="1966"/>
        <end position="2009"/>
    </location>
</feature>
<dbReference type="EMBL" id="CP012523">
    <property type="protein sequence ID" value="ALC38920.1"/>
    <property type="molecule type" value="Genomic_DNA"/>
</dbReference>
<feature type="region of interest" description="Disordered" evidence="5">
    <location>
        <begin position="877"/>
        <end position="924"/>
    </location>
</feature>
<feature type="region of interest" description="Disordered" evidence="5">
    <location>
        <begin position="1810"/>
        <end position="1839"/>
    </location>
</feature>
<feature type="compositionally biased region" description="Basic and acidic residues" evidence="5">
    <location>
        <begin position="877"/>
        <end position="896"/>
    </location>
</feature>
<dbReference type="InterPro" id="IPR058586">
    <property type="entry name" value="Ajm-1"/>
</dbReference>
<evidence type="ECO:0000256" key="4">
    <source>
        <dbReference type="PROSITE-ProRule" id="PRU00134"/>
    </source>
</evidence>
<dbReference type="GO" id="GO:0043296">
    <property type="term" value="C:apical junction complex"/>
    <property type="evidence" value="ECO:0007669"/>
    <property type="project" value="TreeGrafter"/>
</dbReference>
<feature type="compositionally biased region" description="Low complexity" evidence="5">
    <location>
        <begin position="103"/>
        <end position="114"/>
    </location>
</feature>
<feature type="region of interest" description="Disordered" evidence="5">
    <location>
        <begin position="1046"/>
        <end position="1072"/>
    </location>
</feature>
<feature type="region of interest" description="Disordered" evidence="5">
    <location>
        <begin position="1598"/>
        <end position="1687"/>
    </location>
</feature>
<feature type="region of interest" description="Disordered" evidence="5">
    <location>
        <begin position="478"/>
        <end position="537"/>
    </location>
</feature>
<dbReference type="OrthoDB" id="8023477at2759"/>
<feature type="compositionally biased region" description="Polar residues" evidence="5">
    <location>
        <begin position="947"/>
        <end position="958"/>
    </location>
</feature>
<evidence type="ECO:0000256" key="3">
    <source>
        <dbReference type="ARBA" id="ARBA00022833"/>
    </source>
</evidence>
<feature type="region of interest" description="Disordered" evidence="5">
    <location>
        <begin position="1087"/>
        <end position="1110"/>
    </location>
</feature>
<reference evidence="7 8" key="1">
    <citation type="submission" date="2015-08" db="EMBL/GenBank/DDBJ databases">
        <title>Ancestral chromatin configuration constrains chromatin evolution on differentiating sex chromosomes in Drosophila.</title>
        <authorList>
            <person name="Zhou Q."/>
            <person name="Bachtrog D."/>
        </authorList>
    </citation>
    <scope>NUCLEOTIDE SEQUENCE [LARGE SCALE GENOMIC DNA]</scope>
    <source>
        <tissue evidence="7">Whole larvae</tissue>
    </source>
</reference>
<feature type="compositionally biased region" description="Low complexity" evidence="5">
    <location>
        <begin position="1094"/>
        <end position="1103"/>
    </location>
</feature>
<dbReference type="Proteomes" id="UP000494163">
    <property type="component" value="Chromosome 2L"/>
</dbReference>
<evidence type="ECO:0000256" key="2">
    <source>
        <dbReference type="ARBA" id="ARBA00022771"/>
    </source>
</evidence>
<feature type="compositionally biased region" description="Low complexity" evidence="5">
    <location>
        <begin position="282"/>
        <end position="304"/>
    </location>
</feature>
<name>A0A0M4EQB3_DROBS</name>
<feature type="compositionally biased region" description="Polar residues" evidence="5">
    <location>
        <begin position="1464"/>
        <end position="1481"/>
    </location>
</feature>
<evidence type="ECO:0000259" key="6">
    <source>
        <dbReference type="PROSITE" id="PS50865"/>
    </source>
</evidence>
<feature type="region of interest" description="Disordered" evidence="5">
    <location>
        <begin position="355"/>
        <end position="437"/>
    </location>
</feature>
<organism evidence="7 8">
    <name type="scientific">Drosophila busckii</name>
    <name type="common">Fruit fly</name>
    <dbReference type="NCBI Taxonomy" id="30019"/>
    <lineage>
        <taxon>Eukaryota</taxon>
        <taxon>Metazoa</taxon>
        <taxon>Ecdysozoa</taxon>
        <taxon>Arthropoda</taxon>
        <taxon>Hexapoda</taxon>
        <taxon>Insecta</taxon>
        <taxon>Pterygota</taxon>
        <taxon>Neoptera</taxon>
        <taxon>Endopterygota</taxon>
        <taxon>Diptera</taxon>
        <taxon>Brachycera</taxon>
        <taxon>Muscomorpha</taxon>
        <taxon>Ephydroidea</taxon>
        <taxon>Drosophilidae</taxon>
        <taxon>Drosophila</taxon>
    </lineage>
</organism>
<keyword evidence="2 4" id="KW-0863">Zinc-finger</keyword>
<gene>
    <name evidence="7" type="ORF">Dbus_chr2Lg1005</name>
</gene>
<feature type="region of interest" description="Disordered" evidence="5">
    <location>
        <begin position="726"/>
        <end position="762"/>
    </location>
</feature>
<protein>
    <submittedName>
        <fullName evidence="7">CG34137</fullName>
    </submittedName>
</protein>
<feature type="compositionally biased region" description="Basic and acidic residues" evidence="5">
    <location>
        <begin position="830"/>
        <end position="847"/>
    </location>
</feature>
<evidence type="ECO:0000313" key="8">
    <source>
        <dbReference type="Proteomes" id="UP000494163"/>
    </source>
</evidence>
<feature type="compositionally biased region" description="Polar residues" evidence="5">
    <location>
        <begin position="196"/>
        <end position="224"/>
    </location>
</feature>
<feature type="region of interest" description="Disordered" evidence="5">
    <location>
        <begin position="281"/>
        <end position="339"/>
    </location>
</feature>
<feature type="region of interest" description="Disordered" evidence="5">
    <location>
        <begin position="1441"/>
        <end position="1511"/>
    </location>
</feature>
<proteinExistence type="predicted"/>
<feature type="region of interest" description="Disordered" evidence="5">
    <location>
        <begin position="826"/>
        <end position="848"/>
    </location>
</feature>
<dbReference type="OMA" id="DATVVHN"/>
<feature type="compositionally biased region" description="Low complexity" evidence="5">
    <location>
        <begin position="478"/>
        <end position="512"/>
    </location>
</feature>
<feature type="compositionally biased region" description="Polar residues" evidence="5">
    <location>
        <begin position="1441"/>
        <end position="1453"/>
    </location>
</feature>
<dbReference type="PANTHER" id="PTHR21517:SF3">
    <property type="entry name" value="APICAL JUNCTION COMPONENT 1 HOMOLOG"/>
    <property type="match status" value="1"/>
</dbReference>